<comment type="caution">
    <text evidence="2">The sequence shown here is derived from an EMBL/GenBank/DDBJ whole genome shotgun (WGS) entry which is preliminary data.</text>
</comment>
<dbReference type="InterPro" id="IPR036091">
    <property type="entry name" value="Prodiol/glycerol_DeHase__sf_su"/>
</dbReference>
<accession>A0A151AFJ6</accession>
<sequence>MSNPDEIEYPLSDNPEQVETPNGTALSEITLDAVVDGDIDGDDIAISPNTLEKQAQVAEQEGRPQLAENFRRAAELTAIPDERILEIYNALRPSGADKETLEAMADELETEYDAQINAALVREAIEVYEKRGVV</sequence>
<dbReference type="RefSeq" id="WP_066381128.1">
    <property type="nucleotide sequence ID" value="NZ_LTAZ01000004.1"/>
</dbReference>
<dbReference type="EMBL" id="LTAZ01000004">
    <property type="protein sequence ID" value="KYH26429.1"/>
    <property type="molecule type" value="Genomic_DNA"/>
</dbReference>
<organism evidence="2 3">
    <name type="scientific">Halalkalicoccus paucihalophilus</name>
    <dbReference type="NCBI Taxonomy" id="1008153"/>
    <lineage>
        <taxon>Archaea</taxon>
        <taxon>Methanobacteriati</taxon>
        <taxon>Methanobacteriota</taxon>
        <taxon>Stenosarchaea group</taxon>
        <taxon>Halobacteria</taxon>
        <taxon>Halobacteriales</taxon>
        <taxon>Halococcaceae</taxon>
        <taxon>Halalkalicoccus</taxon>
    </lineage>
</organism>
<dbReference type="InterPro" id="IPR003207">
    <property type="entry name" value="Ppandiol/glycerol_DeHydtase_su"/>
</dbReference>
<proteinExistence type="predicted"/>
<dbReference type="Pfam" id="PF02287">
    <property type="entry name" value="Dehydratase_SU"/>
    <property type="match status" value="1"/>
</dbReference>
<evidence type="ECO:0000313" key="3">
    <source>
        <dbReference type="Proteomes" id="UP000075321"/>
    </source>
</evidence>
<reference evidence="2 3" key="1">
    <citation type="submission" date="2016-02" db="EMBL/GenBank/DDBJ databases">
        <title>Genome sequence of Halalkalicoccus paucihalophilus DSM 24557.</title>
        <authorList>
            <person name="Poehlein A."/>
            <person name="Daniel R."/>
        </authorList>
    </citation>
    <scope>NUCLEOTIDE SEQUENCE [LARGE SCALE GENOMIC DNA]</scope>
    <source>
        <strain evidence="2 3">DSM 24557</strain>
    </source>
</reference>
<evidence type="ECO:0000313" key="2">
    <source>
        <dbReference type="EMBL" id="KYH26429.1"/>
    </source>
</evidence>
<dbReference type="NCBIfam" id="NF011975">
    <property type="entry name" value="PRK15443.2-2"/>
    <property type="match status" value="1"/>
</dbReference>
<dbReference type="PATRIC" id="fig|1008153.3.peg.1546"/>
<protein>
    <submittedName>
        <fullName evidence="2">Dehydratase small subunit</fullName>
    </submittedName>
</protein>
<dbReference type="AlphaFoldDB" id="A0A151AFJ6"/>
<dbReference type="OrthoDB" id="262939at2157"/>
<dbReference type="SUPFAM" id="SSF47148">
    <property type="entry name" value="Diol dehydratase, gamma subunit"/>
    <property type="match status" value="1"/>
</dbReference>
<gene>
    <name evidence="2" type="ORF">HAPAU_15270</name>
</gene>
<feature type="region of interest" description="Disordered" evidence="1">
    <location>
        <begin position="1"/>
        <end position="22"/>
    </location>
</feature>
<name>A0A151AFJ6_9EURY</name>
<keyword evidence="3" id="KW-1185">Reference proteome</keyword>
<evidence type="ECO:0000256" key="1">
    <source>
        <dbReference type="SAM" id="MobiDB-lite"/>
    </source>
</evidence>
<dbReference type="Proteomes" id="UP000075321">
    <property type="component" value="Unassembled WGS sequence"/>
</dbReference>
<dbReference type="Gene3D" id="1.10.1510.20">
    <property type="entry name" value="Propanediol/glycerol dehydratase, small subunit"/>
    <property type="match status" value="1"/>
</dbReference>